<sequence length="263" mass="29695">MMSTGITPEQWRTYEEQGYLKLGKVLTGMELVALSQRIDHIMLGKAELDYERLMMQREAGEGYEQSGQTNGFKGSTLNYRKIENLEFDPLFLSYMQKPVFREICDKVYGTDIRVSCFRAMFLNKPARNGSVLPFHQDRWTDLDRDPLVTVWTALDPATIENGCVKIFPKTQGHLMNPSNPSGFLTRDQVERLHEVMEPINLELEAGEAVLLHNWTVHGSEGNSSAKSRRAFSVCYMDGETVSAAGKKFSVVFGSGSLQPELIV</sequence>
<protein>
    <submittedName>
        <fullName evidence="1">Phytanoyl-CoA dioxygenase family protein</fullName>
    </submittedName>
</protein>
<proteinExistence type="predicted"/>
<dbReference type="EMBL" id="JAAOIW010000007">
    <property type="protein sequence ID" value="NHN32199.1"/>
    <property type="molecule type" value="Genomic_DNA"/>
</dbReference>
<dbReference type="RefSeq" id="WP_166152468.1">
    <property type="nucleotide sequence ID" value="NZ_JAAOIW010000007.1"/>
</dbReference>
<comment type="caution">
    <text evidence="1">The sequence shown here is derived from an EMBL/GenBank/DDBJ whole genome shotgun (WGS) entry which is preliminary data.</text>
</comment>
<dbReference type="SUPFAM" id="SSF51197">
    <property type="entry name" value="Clavaminate synthase-like"/>
    <property type="match status" value="1"/>
</dbReference>
<evidence type="ECO:0000313" key="2">
    <source>
        <dbReference type="Proteomes" id="UP001165962"/>
    </source>
</evidence>
<dbReference type="PANTHER" id="PTHR20883:SF48">
    <property type="entry name" value="ECTOINE DIOXYGENASE"/>
    <property type="match status" value="1"/>
</dbReference>
<keyword evidence="1" id="KW-0560">Oxidoreductase</keyword>
<evidence type="ECO:0000313" key="1">
    <source>
        <dbReference type="EMBL" id="NHN32199.1"/>
    </source>
</evidence>
<dbReference type="InterPro" id="IPR008775">
    <property type="entry name" value="Phytyl_CoA_dOase-like"/>
</dbReference>
<dbReference type="GO" id="GO:0051213">
    <property type="term" value="F:dioxygenase activity"/>
    <property type="evidence" value="ECO:0007669"/>
    <property type="project" value="UniProtKB-KW"/>
</dbReference>
<keyword evidence="1" id="KW-0223">Dioxygenase</keyword>
<organism evidence="1 2">
    <name type="scientific">Paenibacillus agricola</name>
    <dbReference type="NCBI Taxonomy" id="2716264"/>
    <lineage>
        <taxon>Bacteria</taxon>
        <taxon>Bacillati</taxon>
        <taxon>Bacillota</taxon>
        <taxon>Bacilli</taxon>
        <taxon>Bacillales</taxon>
        <taxon>Paenibacillaceae</taxon>
        <taxon>Paenibacillus</taxon>
    </lineage>
</organism>
<dbReference type="PANTHER" id="PTHR20883">
    <property type="entry name" value="PHYTANOYL-COA DIOXYGENASE DOMAIN CONTAINING 1"/>
    <property type="match status" value="1"/>
</dbReference>
<keyword evidence="2" id="KW-1185">Reference proteome</keyword>
<dbReference type="Proteomes" id="UP001165962">
    <property type="component" value="Unassembled WGS sequence"/>
</dbReference>
<accession>A0ABX0JDA4</accession>
<name>A0ABX0JDA4_9BACL</name>
<dbReference type="Gene3D" id="2.60.120.620">
    <property type="entry name" value="q2cbj1_9rhob like domain"/>
    <property type="match status" value="1"/>
</dbReference>
<reference evidence="1" key="1">
    <citation type="submission" date="2020-03" db="EMBL/GenBank/DDBJ databases">
        <title>Draft sequencing of Paenibacilllus sp. S3N08.</title>
        <authorList>
            <person name="Kim D.-U."/>
        </authorList>
    </citation>
    <scope>NUCLEOTIDE SEQUENCE</scope>
    <source>
        <strain evidence="1">S3N08</strain>
    </source>
</reference>
<dbReference type="Pfam" id="PF05721">
    <property type="entry name" value="PhyH"/>
    <property type="match status" value="1"/>
</dbReference>
<gene>
    <name evidence="1" type="ORF">G9U52_20365</name>
</gene>